<feature type="region of interest" description="Disordered" evidence="1">
    <location>
        <begin position="113"/>
        <end position="137"/>
    </location>
</feature>
<organism evidence="2 3">
    <name type="scientific">Brassica oleracea var. oleracea</name>
    <dbReference type="NCBI Taxonomy" id="109376"/>
    <lineage>
        <taxon>Eukaryota</taxon>
        <taxon>Viridiplantae</taxon>
        <taxon>Streptophyta</taxon>
        <taxon>Embryophyta</taxon>
        <taxon>Tracheophyta</taxon>
        <taxon>Spermatophyta</taxon>
        <taxon>Magnoliopsida</taxon>
        <taxon>eudicotyledons</taxon>
        <taxon>Gunneridae</taxon>
        <taxon>Pentapetalae</taxon>
        <taxon>rosids</taxon>
        <taxon>malvids</taxon>
        <taxon>Brassicales</taxon>
        <taxon>Brassicaceae</taxon>
        <taxon>Brassiceae</taxon>
        <taxon>Brassica</taxon>
    </lineage>
</organism>
<accession>A0A0D3ABC2</accession>
<dbReference type="HOGENOM" id="CLU_1680357_0_0_1"/>
<dbReference type="Gramene" id="Bo1g102350.1">
    <property type="protein sequence ID" value="Bo1g102350.1"/>
    <property type="gene ID" value="Bo1g102350"/>
</dbReference>
<dbReference type="EnsemblPlants" id="Bo1g102350.1">
    <property type="protein sequence ID" value="Bo1g102350.1"/>
    <property type="gene ID" value="Bo1g102350"/>
</dbReference>
<evidence type="ECO:0000313" key="2">
    <source>
        <dbReference type="EnsemblPlants" id="Bo1g102350.1"/>
    </source>
</evidence>
<reference evidence="2 3" key="1">
    <citation type="journal article" date="2014" name="Genome Biol.">
        <title>Transcriptome and methylome profiling reveals relics of genome dominance in the mesopolyploid Brassica oleracea.</title>
        <authorList>
            <person name="Parkin I.A."/>
            <person name="Koh C."/>
            <person name="Tang H."/>
            <person name="Robinson S.J."/>
            <person name="Kagale S."/>
            <person name="Clarke W.E."/>
            <person name="Town C.D."/>
            <person name="Nixon J."/>
            <person name="Krishnakumar V."/>
            <person name="Bidwell S.L."/>
            <person name="Denoeud F."/>
            <person name="Belcram H."/>
            <person name="Links M.G."/>
            <person name="Just J."/>
            <person name="Clarke C."/>
            <person name="Bender T."/>
            <person name="Huebert T."/>
            <person name="Mason A.S."/>
            <person name="Pires J.C."/>
            <person name="Barker G."/>
            <person name="Moore J."/>
            <person name="Walley P.G."/>
            <person name="Manoli S."/>
            <person name="Batley J."/>
            <person name="Edwards D."/>
            <person name="Nelson M.N."/>
            <person name="Wang X."/>
            <person name="Paterson A.H."/>
            <person name="King G."/>
            <person name="Bancroft I."/>
            <person name="Chalhoub B."/>
            <person name="Sharpe A.G."/>
        </authorList>
    </citation>
    <scope>NUCLEOTIDE SEQUENCE</scope>
    <source>
        <strain evidence="2 3">cv. TO1000</strain>
    </source>
</reference>
<proteinExistence type="predicted"/>
<keyword evidence="3" id="KW-1185">Reference proteome</keyword>
<evidence type="ECO:0000313" key="3">
    <source>
        <dbReference type="Proteomes" id="UP000032141"/>
    </source>
</evidence>
<evidence type="ECO:0000256" key="1">
    <source>
        <dbReference type="SAM" id="MobiDB-lite"/>
    </source>
</evidence>
<sequence>MRAGNGTRGLHPASIIVASSWFVRAGKGTRGLHPASDRRHCLSLCTRDTIPRCSTPRGSFEIAIGSRRISLRVAVPSLRRSRDRGSPSGFRSGEEKLVSSSSVSCSQIVASFSAGSPRRQTPDRRRGSSRSSPMVVSSILHSRSSNFWFVTKEPTTL</sequence>
<dbReference type="Proteomes" id="UP000032141">
    <property type="component" value="Chromosome C1"/>
</dbReference>
<name>A0A0D3ABC2_BRAOL</name>
<protein>
    <submittedName>
        <fullName evidence="2">Uncharacterized protein</fullName>
    </submittedName>
</protein>
<reference evidence="2" key="2">
    <citation type="submission" date="2015-03" db="UniProtKB">
        <authorList>
            <consortium name="EnsemblPlants"/>
        </authorList>
    </citation>
    <scope>IDENTIFICATION</scope>
</reference>
<dbReference type="AlphaFoldDB" id="A0A0D3ABC2"/>